<dbReference type="AlphaFoldDB" id="A0A3M2HUV7"/>
<keyword evidence="3" id="KW-1185">Reference proteome</keyword>
<dbReference type="InterPro" id="IPR036249">
    <property type="entry name" value="Thioredoxin-like_sf"/>
</dbReference>
<organism evidence="2 3">
    <name type="scientific">Stutzerimonas zhaodongensis</name>
    <dbReference type="NCBI Taxonomy" id="1176257"/>
    <lineage>
        <taxon>Bacteria</taxon>
        <taxon>Pseudomonadati</taxon>
        <taxon>Pseudomonadota</taxon>
        <taxon>Gammaproteobacteria</taxon>
        <taxon>Pseudomonadales</taxon>
        <taxon>Pseudomonadaceae</taxon>
        <taxon>Stutzerimonas</taxon>
    </lineage>
</organism>
<protein>
    <submittedName>
        <fullName evidence="2">Thioredoxin</fullName>
    </submittedName>
</protein>
<evidence type="ECO:0000259" key="1">
    <source>
        <dbReference type="Pfam" id="PF00085"/>
    </source>
</evidence>
<proteinExistence type="predicted"/>
<dbReference type="EMBL" id="RFFM01000002">
    <property type="protein sequence ID" value="RMH89957.1"/>
    <property type="molecule type" value="Genomic_DNA"/>
</dbReference>
<accession>A0A3M2HUV7</accession>
<dbReference type="Gene3D" id="3.40.30.10">
    <property type="entry name" value="Glutaredoxin"/>
    <property type="match status" value="1"/>
</dbReference>
<gene>
    <name evidence="2" type="ORF">EA797_10520</name>
</gene>
<dbReference type="SUPFAM" id="SSF52833">
    <property type="entry name" value="Thioredoxin-like"/>
    <property type="match status" value="1"/>
</dbReference>
<evidence type="ECO:0000313" key="2">
    <source>
        <dbReference type="EMBL" id="RMH89957.1"/>
    </source>
</evidence>
<comment type="caution">
    <text evidence="2">The sequence shown here is derived from an EMBL/GenBank/DDBJ whole genome shotgun (WGS) entry which is preliminary data.</text>
</comment>
<name>A0A3M2HUV7_9GAMM</name>
<dbReference type="InterPro" id="IPR013766">
    <property type="entry name" value="Thioredoxin_domain"/>
</dbReference>
<dbReference type="Proteomes" id="UP000269774">
    <property type="component" value="Unassembled WGS sequence"/>
</dbReference>
<evidence type="ECO:0000313" key="3">
    <source>
        <dbReference type="Proteomes" id="UP000269774"/>
    </source>
</evidence>
<dbReference type="RefSeq" id="WP_122165151.1">
    <property type="nucleotide sequence ID" value="NZ_JAMOIB010000010.1"/>
</dbReference>
<dbReference type="CDD" id="cd02947">
    <property type="entry name" value="TRX_family"/>
    <property type="match status" value="1"/>
</dbReference>
<dbReference type="Pfam" id="PF00085">
    <property type="entry name" value="Thioredoxin"/>
    <property type="match status" value="1"/>
</dbReference>
<sequence length="110" mass="12055">MQMNETYTGNAPSRAEVDAMEGLTLLEFGTDWCGHCRAAQAPLALVLTDQELRHLKIEDGPGRPLGRSFRVKLWPTLILMRQGEELGRVIRPTTAKPIVDLLSKAGAAAD</sequence>
<dbReference type="OrthoDB" id="215495at2"/>
<feature type="domain" description="Thioredoxin" evidence="1">
    <location>
        <begin position="15"/>
        <end position="102"/>
    </location>
</feature>
<reference evidence="2 3" key="1">
    <citation type="submission" date="2018-10" db="EMBL/GenBank/DDBJ databases">
        <title>Pseudomonas zhaodongensis NEAU-ST5-21(T) genome.</title>
        <authorList>
            <person name="Peng J."/>
            <person name="Liu Z.-P."/>
        </authorList>
    </citation>
    <scope>NUCLEOTIDE SEQUENCE [LARGE SCALE GENOMIC DNA]</scope>
    <source>
        <strain evidence="2 3">NEAU-ST5-21</strain>
    </source>
</reference>